<dbReference type="Pfam" id="PF01061">
    <property type="entry name" value="ABC2_membrane"/>
    <property type="match status" value="1"/>
</dbReference>
<evidence type="ECO:0000256" key="2">
    <source>
        <dbReference type="ARBA" id="ARBA00007783"/>
    </source>
</evidence>
<dbReference type="EMBL" id="VCKW01000049">
    <property type="protein sequence ID" value="TMR02595.1"/>
    <property type="molecule type" value="Genomic_DNA"/>
</dbReference>
<comment type="similarity">
    <text evidence="2 9">Belongs to the ABC-2 integral membrane protein family.</text>
</comment>
<comment type="subcellular location">
    <subcellularLocation>
        <location evidence="1 9">Cell membrane</location>
        <topology evidence="1 9">Multi-pass membrane protein</topology>
    </subcellularLocation>
</comment>
<feature type="transmembrane region" description="Helical" evidence="9">
    <location>
        <begin position="164"/>
        <end position="182"/>
    </location>
</feature>
<evidence type="ECO:0000256" key="5">
    <source>
        <dbReference type="ARBA" id="ARBA00022692"/>
    </source>
</evidence>
<evidence type="ECO:0000256" key="8">
    <source>
        <dbReference type="ARBA" id="ARBA00023251"/>
    </source>
</evidence>
<keyword evidence="6 9" id="KW-1133">Transmembrane helix</keyword>
<feature type="transmembrane region" description="Helical" evidence="9">
    <location>
        <begin position="54"/>
        <end position="73"/>
    </location>
</feature>
<dbReference type="InterPro" id="IPR051449">
    <property type="entry name" value="ABC-2_transporter_component"/>
</dbReference>
<reference evidence="11 12" key="1">
    <citation type="submission" date="2019-05" db="EMBL/GenBank/DDBJ databases">
        <title>Draft genome sequence of Actinomadura sp. 14C53.</title>
        <authorList>
            <person name="Saricaoglu S."/>
            <person name="Isik K."/>
        </authorList>
    </citation>
    <scope>NUCLEOTIDE SEQUENCE [LARGE SCALE GENOMIC DNA]</scope>
    <source>
        <strain evidence="11 12">14C53</strain>
    </source>
</reference>
<feature type="transmembrane region" description="Helical" evidence="9">
    <location>
        <begin position="218"/>
        <end position="241"/>
    </location>
</feature>
<evidence type="ECO:0000256" key="3">
    <source>
        <dbReference type="ARBA" id="ARBA00022448"/>
    </source>
</evidence>
<evidence type="ECO:0000259" key="10">
    <source>
        <dbReference type="PROSITE" id="PS51012"/>
    </source>
</evidence>
<evidence type="ECO:0000313" key="12">
    <source>
        <dbReference type="Proteomes" id="UP000309174"/>
    </source>
</evidence>
<feature type="transmembrane region" description="Helical" evidence="9">
    <location>
        <begin position="21"/>
        <end position="42"/>
    </location>
</feature>
<evidence type="ECO:0000256" key="6">
    <source>
        <dbReference type="ARBA" id="ARBA00022989"/>
    </source>
</evidence>
<dbReference type="AlphaFoldDB" id="A0A5C4JDS8"/>
<dbReference type="InterPro" id="IPR000412">
    <property type="entry name" value="ABC_2_transport"/>
</dbReference>
<keyword evidence="7 9" id="KW-0472">Membrane</keyword>
<dbReference type="GO" id="GO:0043190">
    <property type="term" value="C:ATP-binding cassette (ABC) transporter complex"/>
    <property type="evidence" value="ECO:0007669"/>
    <property type="project" value="InterPro"/>
</dbReference>
<dbReference type="PANTHER" id="PTHR30294">
    <property type="entry name" value="MEMBRANE COMPONENT OF ABC TRANSPORTER YHHJ-RELATED"/>
    <property type="match status" value="1"/>
</dbReference>
<dbReference type="PIRSF" id="PIRSF006648">
    <property type="entry name" value="DrrB"/>
    <property type="match status" value="1"/>
</dbReference>
<accession>A0A5C4JDS8</accession>
<dbReference type="RefSeq" id="WP_138645228.1">
    <property type="nucleotide sequence ID" value="NZ_VCKW01000049.1"/>
</dbReference>
<gene>
    <name evidence="11" type="ORF">ETD83_12295</name>
</gene>
<keyword evidence="3 9" id="KW-0813">Transport</keyword>
<evidence type="ECO:0000256" key="1">
    <source>
        <dbReference type="ARBA" id="ARBA00004651"/>
    </source>
</evidence>
<feature type="domain" description="ABC transmembrane type-2" evidence="10">
    <location>
        <begin position="11"/>
        <end position="245"/>
    </location>
</feature>
<dbReference type="GO" id="GO:0140359">
    <property type="term" value="F:ABC-type transporter activity"/>
    <property type="evidence" value="ECO:0007669"/>
    <property type="project" value="InterPro"/>
</dbReference>
<evidence type="ECO:0000256" key="4">
    <source>
        <dbReference type="ARBA" id="ARBA00022475"/>
    </source>
</evidence>
<feature type="transmembrane region" description="Helical" evidence="9">
    <location>
        <begin position="130"/>
        <end position="152"/>
    </location>
</feature>
<dbReference type="PANTHER" id="PTHR30294:SF38">
    <property type="entry name" value="TRANSPORT PERMEASE PROTEIN"/>
    <property type="match status" value="1"/>
</dbReference>
<evidence type="ECO:0000256" key="9">
    <source>
        <dbReference type="RuleBase" id="RU361157"/>
    </source>
</evidence>
<name>A0A5C4JDS8_9ACTN</name>
<keyword evidence="5 9" id="KW-0812">Transmembrane</keyword>
<organism evidence="11 12">
    <name type="scientific">Actinomadura soli</name>
    <dbReference type="NCBI Taxonomy" id="2508997"/>
    <lineage>
        <taxon>Bacteria</taxon>
        <taxon>Bacillati</taxon>
        <taxon>Actinomycetota</taxon>
        <taxon>Actinomycetes</taxon>
        <taxon>Streptosporangiales</taxon>
        <taxon>Thermomonosporaceae</taxon>
        <taxon>Actinomadura</taxon>
    </lineage>
</organism>
<dbReference type="InterPro" id="IPR013525">
    <property type="entry name" value="ABC2_TM"/>
</dbReference>
<dbReference type="PROSITE" id="PS51012">
    <property type="entry name" value="ABC_TM2"/>
    <property type="match status" value="1"/>
</dbReference>
<evidence type="ECO:0000313" key="11">
    <source>
        <dbReference type="EMBL" id="TMR02595.1"/>
    </source>
</evidence>
<dbReference type="Proteomes" id="UP000309174">
    <property type="component" value="Unassembled WGS sequence"/>
</dbReference>
<sequence>MISRNCLLIANRVLRELRRDYRTLFLFTMSPLFVMILVAGMLVETPRTFDRSGLLVMGLFPTAPGFLFAAFAIQRERYRGSLEFLLSGPVTRLDVLVGYLLAFSVPAVAQVALTVSVSYGLLGLDSAGPWWAAALLAMLACVLGVVLGMFAINLAHNELQLTKVLPTVALPHLMVSGLFLPYEDMPGWMQAAATIAPWRYAVGAVSELHLHSSVTSELVLNLSVTVGIVFALSAVTVGTVLRRRTA</sequence>
<evidence type="ECO:0000256" key="7">
    <source>
        <dbReference type="ARBA" id="ARBA00023136"/>
    </source>
</evidence>
<dbReference type="GO" id="GO:0046677">
    <property type="term" value="P:response to antibiotic"/>
    <property type="evidence" value="ECO:0007669"/>
    <property type="project" value="UniProtKB-KW"/>
</dbReference>
<comment type="caution">
    <text evidence="11">The sequence shown here is derived from an EMBL/GenBank/DDBJ whole genome shotgun (WGS) entry which is preliminary data.</text>
</comment>
<keyword evidence="12" id="KW-1185">Reference proteome</keyword>
<dbReference type="InterPro" id="IPR047817">
    <property type="entry name" value="ABC2_TM_bact-type"/>
</dbReference>
<dbReference type="OrthoDB" id="9776218at2"/>
<protein>
    <recommendedName>
        <fullName evidence="9">Transport permease protein</fullName>
    </recommendedName>
</protein>
<keyword evidence="8" id="KW-0046">Antibiotic resistance</keyword>
<keyword evidence="4 9" id="KW-1003">Cell membrane</keyword>
<proteinExistence type="inferred from homology"/>
<feature type="transmembrane region" description="Helical" evidence="9">
    <location>
        <begin position="93"/>
        <end position="118"/>
    </location>
</feature>